<organism evidence="2 3">
    <name type="scientific">Streptomyces macrosporus</name>
    <dbReference type="NCBI Taxonomy" id="44032"/>
    <lineage>
        <taxon>Bacteria</taxon>
        <taxon>Bacillati</taxon>
        <taxon>Actinomycetota</taxon>
        <taxon>Actinomycetes</taxon>
        <taxon>Kitasatosporales</taxon>
        <taxon>Streptomycetaceae</taxon>
        <taxon>Streptomyces</taxon>
    </lineage>
</organism>
<accession>A0ABP5X8Y1</accession>
<keyword evidence="3" id="KW-1185">Reference proteome</keyword>
<proteinExistence type="predicted"/>
<evidence type="ECO:0000313" key="2">
    <source>
        <dbReference type="EMBL" id="GAA2448959.1"/>
    </source>
</evidence>
<gene>
    <name evidence="2" type="ORF">GCM10010405_35420</name>
</gene>
<evidence type="ECO:0000313" key="3">
    <source>
        <dbReference type="Proteomes" id="UP001501638"/>
    </source>
</evidence>
<protein>
    <recommendedName>
        <fullName evidence="1">DUF4357 domain-containing protein</fullName>
    </recommendedName>
</protein>
<dbReference type="EMBL" id="BAAASZ010000026">
    <property type="protein sequence ID" value="GAA2448959.1"/>
    <property type="molecule type" value="Genomic_DNA"/>
</dbReference>
<reference evidence="3" key="1">
    <citation type="journal article" date="2019" name="Int. J. Syst. Evol. Microbiol.">
        <title>The Global Catalogue of Microorganisms (GCM) 10K type strain sequencing project: providing services to taxonomists for standard genome sequencing and annotation.</title>
        <authorList>
            <consortium name="The Broad Institute Genomics Platform"/>
            <consortium name="The Broad Institute Genome Sequencing Center for Infectious Disease"/>
            <person name="Wu L."/>
            <person name="Ma J."/>
        </authorList>
    </citation>
    <scope>NUCLEOTIDE SEQUENCE [LARGE SCALE GENOMIC DNA]</scope>
    <source>
        <strain evidence="3">JCM 6305</strain>
    </source>
</reference>
<dbReference type="InterPro" id="IPR025579">
    <property type="entry name" value="DUF4357"/>
</dbReference>
<feature type="domain" description="DUF4357" evidence="1">
    <location>
        <begin position="7"/>
        <end position="49"/>
    </location>
</feature>
<sequence>MIRESERWQGWLETVRDVECDSPSAAAEILEGRSANGWTDWTSPDGHPLADYLDHAWWGPNRARLVRGSNVTGPDLDRPPAGLLAEVESVSRRMCAGAPP</sequence>
<evidence type="ECO:0000259" key="1">
    <source>
        <dbReference type="Pfam" id="PF14267"/>
    </source>
</evidence>
<dbReference type="Proteomes" id="UP001501638">
    <property type="component" value="Unassembled WGS sequence"/>
</dbReference>
<dbReference type="Pfam" id="PF14267">
    <property type="entry name" value="DUF4357"/>
    <property type="match status" value="1"/>
</dbReference>
<name>A0ABP5X8Y1_9ACTN</name>
<comment type="caution">
    <text evidence="2">The sequence shown here is derived from an EMBL/GenBank/DDBJ whole genome shotgun (WGS) entry which is preliminary data.</text>
</comment>